<keyword evidence="2" id="KW-1185">Reference proteome</keyword>
<accession>A0A183DF16</accession>
<reference evidence="3" key="1">
    <citation type="submission" date="2016-06" db="UniProtKB">
        <authorList>
            <consortium name="WormBaseParasite"/>
        </authorList>
    </citation>
    <scope>IDENTIFICATION</scope>
</reference>
<proteinExistence type="predicted"/>
<sequence>MFGILAVTRNGILISFAGSAFHHNTSSPYLAVHQEIIFKGRPSNNMFYLRTQIVDNAWGGILVGNFCIPIWRNIQPKVLISWSELVGNRYHASIEVFSCQSDGMAITVIDITGNRVEGGLGIGFRMEPAVNTIATITSNQFIANNETALLIRNVRHPQLFRLPAQVCLCSAKICRMQAYFHRLHFSLFKKWK</sequence>
<protein>
    <submittedName>
        <fullName evidence="3">DOMON domain-containing protein</fullName>
    </submittedName>
</protein>
<evidence type="ECO:0000313" key="3">
    <source>
        <dbReference type="WBParaSite" id="GPUH_0000731601-mRNA-1"/>
    </source>
</evidence>
<evidence type="ECO:0000313" key="2">
    <source>
        <dbReference type="Proteomes" id="UP000271098"/>
    </source>
</evidence>
<dbReference type="WBParaSite" id="GPUH_0000731601-mRNA-1">
    <property type="protein sequence ID" value="GPUH_0000731601-mRNA-1"/>
    <property type="gene ID" value="GPUH_0000731601"/>
</dbReference>
<reference evidence="1 2" key="2">
    <citation type="submission" date="2018-11" db="EMBL/GenBank/DDBJ databases">
        <authorList>
            <consortium name="Pathogen Informatics"/>
        </authorList>
    </citation>
    <scope>NUCLEOTIDE SEQUENCE [LARGE SCALE GENOMIC DNA]</scope>
</reference>
<evidence type="ECO:0000313" key="1">
    <source>
        <dbReference type="EMBL" id="VDK57913.1"/>
    </source>
</evidence>
<dbReference type="AlphaFoldDB" id="A0A183DF16"/>
<dbReference type="OrthoDB" id="5857313at2759"/>
<dbReference type="EMBL" id="UYRT01018706">
    <property type="protein sequence ID" value="VDK57913.1"/>
    <property type="molecule type" value="Genomic_DNA"/>
</dbReference>
<organism evidence="3">
    <name type="scientific">Gongylonema pulchrum</name>
    <dbReference type="NCBI Taxonomy" id="637853"/>
    <lineage>
        <taxon>Eukaryota</taxon>
        <taxon>Metazoa</taxon>
        <taxon>Ecdysozoa</taxon>
        <taxon>Nematoda</taxon>
        <taxon>Chromadorea</taxon>
        <taxon>Rhabditida</taxon>
        <taxon>Spirurina</taxon>
        <taxon>Spiruromorpha</taxon>
        <taxon>Spiruroidea</taxon>
        <taxon>Gongylonematidae</taxon>
        <taxon>Gongylonema</taxon>
    </lineage>
</organism>
<name>A0A183DF16_9BILA</name>
<gene>
    <name evidence="1" type="ORF">GPUH_LOCUS7308</name>
</gene>
<dbReference type="Proteomes" id="UP000271098">
    <property type="component" value="Unassembled WGS sequence"/>
</dbReference>